<organism evidence="6 7">
    <name type="scientific">Phaeobacter italicus</name>
    <dbReference type="NCBI Taxonomy" id="481446"/>
    <lineage>
        <taxon>Bacteria</taxon>
        <taxon>Pseudomonadati</taxon>
        <taxon>Pseudomonadota</taxon>
        <taxon>Alphaproteobacteria</taxon>
        <taxon>Rhodobacterales</taxon>
        <taxon>Roseobacteraceae</taxon>
        <taxon>Phaeobacter</taxon>
    </lineage>
</organism>
<dbReference type="Pfam" id="PF00126">
    <property type="entry name" value="HTH_1"/>
    <property type="match status" value="1"/>
</dbReference>
<dbReference type="Proteomes" id="UP000043764">
    <property type="component" value="Unassembled WGS sequence"/>
</dbReference>
<dbReference type="SUPFAM" id="SSF46785">
    <property type="entry name" value="Winged helix' DNA-binding domain"/>
    <property type="match status" value="1"/>
</dbReference>
<evidence type="ECO:0000259" key="5">
    <source>
        <dbReference type="PROSITE" id="PS50931"/>
    </source>
</evidence>
<comment type="similarity">
    <text evidence="1">Belongs to the LysR transcriptional regulatory family.</text>
</comment>
<dbReference type="Gene3D" id="1.10.10.10">
    <property type="entry name" value="Winged helix-like DNA-binding domain superfamily/Winged helix DNA-binding domain"/>
    <property type="match status" value="1"/>
</dbReference>
<keyword evidence="7" id="KW-1185">Reference proteome</keyword>
<dbReference type="Gene3D" id="3.40.190.10">
    <property type="entry name" value="Periplasmic binding protein-like II"/>
    <property type="match status" value="2"/>
</dbReference>
<evidence type="ECO:0000256" key="4">
    <source>
        <dbReference type="ARBA" id="ARBA00023163"/>
    </source>
</evidence>
<keyword evidence="2" id="KW-0805">Transcription regulation</keyword>
<accession>A0A0H5CX92</accession>
<dbReference type="InterPro" id="IPR000847">
    <property type="entry name" value="LysR_HTH_N"/>
</dbReference>
<dbReference type="SUPFAM" id="SSF53850">
    <property type="entry name" value="Periplasmic binding protein-like II"/>
    <property type="match status" value="1"/>
</dbReference>
<dbReference type="PANTHER" id="PTHR30126:SF99">
    <property type="entry name" value="TRANSCRIPTIONAL REGULATOR LYSR FAMILY"/>
    <property type="match status" value="1"/>
</dbReference>
<dbReference type="PANTHER" id="PTHR30126">
    <property type="entry name" value="HTH-TYPE TRANSCRIPTIONAL REGULATOR"/>
    <property type="match status" value="1"/>
</dbReference>
<dbReference type="InterPro" id="IPR036390">
    <property type="entry name" value="WH_DNA-bd_sf"/>
</dbReference>
<dbReference type="STRING" id="481446.NIT7645_03067"/>
<dbReference type="GO" id="GO:0003700">
    <property type="term" value="F:DNA-binding transcription factor activity"/>
    <property type="evidence" value="ECO:0007669"/>
    <property type="project" value="InterPro"/>
</dbReference>
<reference evidence="7" key="1">
    <citation type="submission" date="2015-05" db="EMBL/GenBank/DDBJ databases">
        <authorList>
            <person name="Rodrigo-Torres Lidia"/>
            <person name="Arahal R.David."/>
        </authorList>
    </citation>
    <scope>NUCLEOTIDE SEQUENCE [LARGE SCALE GENOMIC DNA]</scope>
    <source>
        <strain evidence="7">CECT 7321</strain>
    </source>
</reference>
<proteinExistence type="inferred from homology"/>
<keyword evidence="3" id="KW-0238">DNA-binding</keyword>
<evidence type="ECO:0000256" key="2">
    <source>
        <dbReference type="ARBA" id="ARBA00023015"/>
    </source>
</evidence>
<keyword evidence="4" id="KW-0804">Transcription</keyword>
<protein>
    <submittedName>
        <fullName evidence="6">Cyn operon transcriptional activator</fullName>
    </submittedName>
</protein>
<dbReference type="EMBL" id="CVRL01000001">
    <property type="protein sequence ID" value="CRL09213.1"/>
    <property type="molecule type" value="Genomic_DNA"/>
</dbReference>
<evidence type="ECO:0000313" key="6">
    <source>
        <dbReference type="EMBL" id="CRL09213.1"/>
    </source>
</evidence>
<dbReference type="RefSeq" id="WP_050672238.1">
    <property type="nucleotide sequence ID" value="NZ_CVRL01000001.1"/>
</dbReference>
<dbReference type="InterPro" id="IPR005119">
    <property type="entry name" value="LysR_subst-bd"/>
</dbReference>
<dbReference type="InterPro" id="IPR036388">
    <property type="entry name" value="WH-like_DNA-bd_sf"/>
</dbReference>
<dbReference type="PRINTS" id="PR00039">
    <property type="entry name" value="HTHLYSR"/>
</dbReference>
<dbReference type="AlphaFoldDB" id="A0A0H5CX92"/>
<feature type="domain" description="HTH lysR-type" evidence="5">
    <location>
        <begin position="5"/>
        <end position="62"/>
    </location>
</feature>
<dbReference type="Pfam" id="PF03466">
    <property type="entry name" value="LysR_substrate"/>
    <property type="match status" value="1"/>
</dbReference>
<evidence type="ECO:0000256" key="3">
    <source>
        <dbReference type="ARBA" id="ARBA00023125"/>
    </source>
</evidence>
<name>A0A0H5CX92_9RHOB</name>
<gene>
    <name evidence="6" type="primary">cynR_1</name>
    <name evidence="6" type="ORF">NIT7321_00042</name>
</gene>
<evidence type="ECO:0000313" key="7">
    <source>
        <dbReference type="Proteomes" id="UP000043764"/>
    </source>
</evidence>
<dbReference type="GO" id="GO:0000976">
    <property type="term" value="F:transcription cis-regulatory region binding"/>
    <property type="evidence" value="ECO:0007669"/>
    <property type="project" value="TreeGrafter"/>
</dbReference>
<sequence length="304" mass="33345">MDVPLNATWLETFTTLSDVMSFTRTAERLNMTQPGVSQHIRKLEDQLGQPLLLRDGKRLALTEAGEHLRQVGLRRRQEELHLRQRLGRDDPGQGQVRIGCSGGFALLLWPALRAHLQRHPGLQMSLVAMPARTMERALSDGELDLAIMHAPSSMARLESRQIGQDQIRLLLPPGSAAQVEPDTLRELPFVGHPDGQSLLARVWRRNFSGTLPEAEPRVFINQIGQILLPVEAGLGYTALPESALRALSGASQQSVTVANLPNPLSDPLWLIAPQQAAEPARLHPIRDIISDVAASLAEAPAPAR</sequence>
<dbReference type="CDD" id="cd05466">
    <property type="entry name" value="PBP2_LTTR_substrate"/>
    <property type="match status" value="1"/>
</dbReference>
<evidence type="ECO:0000256" key="1">
    <source>
        <dbReference type="ARBA" id="ARBA00009437"/>
    </source>
</evidence>
<dbReference type="PROSITE" id="PS50931">
    <property type="entry name" value="HTH_LYSR"/>
    <property type="match status" value="1"/>
</dbReference>